<accession>A0A5P1F448</accession>
<reference evidence="3" key="1">
    <citation type="journal article" date="2017" name="Nat. Commun.">
        <title>The asparagus genome sheds light on the origin and evolution of a young Y chromosome.</title>
        <authorList>
            <person name="Harkess A."/>
            <person name="Zhou J."/>
            <person name="Xu C."/>
            <person name="Bowers J.E."/>
            <person name="Van der Hulst R."/>
            <person name="Ayyampalayam S."/>
            <person name="Mercati F."/>
            <person name="Riccardi P."/>
            <person name="McKain M.R."/>
            <person name="Kakrana A."/>
            <person name="Tang H."/>
            <person name="Ray J."/>
            <person name="Groenendijk J."/>
            <person name="Arikit S."/>
            <person name="Mathioni S.M."/>
            <person name="Nakano M."/>
            <person name="Shan H."/>
            <person name="Telgmann-Rauber A."/>
            <person name="Kanno A."/>
            <person name="Yue Z."/>
            <person name="Chen H."/>
            <person name="Li W."/>
            <person name="Chen Y."/>
            <person name="Xu X."/>
            <person name="Zhang Y."/>
            <person name="Luo S."/>
            <person name="Chen H."/>
            <person name="Gao J."/>
            <person name="Mao Z."/>
            <person name="Pires J.C."/>
            <person name="Luo M."/>
            <person name="Kudrna D."/>
            <person name="Wing R.A."/>
            <person name="Meyers B.C."/>
            <person name="Yi K."/>
            <person name="Kong H."/>
            <person name="Lavrijsen P."/>
            <person name="Sunseri F."/>
            <person name="Falavigna A."/>
            <person name="Ye Y."/>
            <person name="Leebens-Mack J.H."/>
            <person name="Chen G."/>
        </authorList>
    </citation>
    <scope>NUCLEOTIDE SEQUENCE [LARGE SCALE GENOMIC DNA]</scope>
    <source>
        <strain evidence="3">cv. DH0086</strain>
    </source>
</reference>
<sequence length="272" mass="28398">MASAASAAGPPPGLPTRRRPLRHLVHLAPATRLPLPHLPPPPLRRRRRRQGVAGAVPPARTLGRLLFLLARSLPSTPPLPLPLRRAPSSASGSTRTPSSAPGLRLLGAHLSLLASGVIPQELSPSLLWAPVFEYTPPADASASASSSTAARSGEDSSPPAPSPPSPGCTSSSSSRNRSLPPLLSPLAPPSAAARQELRRRRPALMSPASAAGDEPKAQFSKLAFGIGGASRSCFCRVRQRVPTDLRAFSVCQQLGGGEMMVADRRLRPDSDA</sequence>
<dbReference type="AlphaFoldDB" id="A0A5P1F448"/>
<feature type="compositionally biased region" description="Low complexity" evidence="1">
    <location>
        <begin position="167"/>
        <end position="181"/>
    </location>
</feature>
<evidence type="ECO:0000313" key="3">
    <source>
        <dbReference type="Proteomes" id="UP000243459"/>
    </source>
</evidence>
<feature type="region of interest" description="Disordered" evidence="1">
    <location>
        <begin position="77"/>
        <end position="100"/>
    </location>
</feature>
<protein>
    <submittedName>
        <fullName evidence="2">Uncharacterized protein</fullName>
    </submittedName>
</protein>
<feature type="compositionally biased region" description="Low complexity" evidence="1">
    <location>
        <begin position="139"/>
        <end position="151"/>
    </location>
</feature>
<keyword evidence="3" id="KW-1185">Reference proteome</keyword>
<feature type="region of interest" description="Disordered" evidence="1">
    <location>
        <begin position="139"/>
        <end position="215"/>
    </location>
</feature>
<evidence type="ECO:0000256" key="1">
    <source>
        <dbReference type="SAM" id="MobiDB-lite"/>
    </source>
</evidence>
<dbReference type="Proteomes" id="UP000243459">
    <property type="component" value="Chromosome 4"/>
</dbReference>
<evidence type="ECO:0000313" key="2">
    <source>
        <dbReference type="EMBL" id="ONK73135.1"/>
    </source>
</evidence>
<dbReference type="EMBL" id="CM007384">
    <property type="protein sequence ID" value="ONK73135.1"/>
    <property type="molecule type" value="Genomic_DNA"/>
</dbReference>
<organism evidence="2 3">
    <name type="scientific">Asparagus officinalis</name>
    <name type="common">Garden asparagus</name>
    <dbReference type="NCBI Taxonomy" id="4686"/>
    <lineage>
        <taxon>Eukaryota</taxon>
        <taxon>Viridiplantae</taxon>
        <taxon>Streptophyta</taxon>
        <taxon>Embryophyta</taxon>
        <taxon>Tracheophyta</taxon>
        <taxon>Spermatophyta</taxon>
        <taxon>Magnoliopsida</taxon>
        <taxon>Liliopsida</taxon>
        <taxon>Asparagales</taxon>
        <taxon>Asparagaceae</taxon>
        <taxon>Asparagoideae</taxon>
        <taxon>Asparagus</taxon>
    </lineage>
</organism>
<feature type="compositionally biased region" description="Low complexity" evidence="1">
    <location>
        <begin position="82"/>
        <end position="100"/>
    </location>
</feature>
<proteinExistence type="predicted"/>
<gene>
    <name evidence="2" type="ORF">A4U43_C04F27610</name>
</gene>
<feature type="region of interest" description="Disordered" evidence="1">
    <location>
        <begin position="32"/>
        <end position="56"/>
    </location>
</feature>
<name>A0A5P1F448_ASPOF</name>
<dbReference type="Gramene" id="ONK73135">
    <property type="protein sequence ID" value="ONK73135"/>
    <property type="gene ID" value="A4U43_C04F27610"/>
</dbReference>